<feature type="compositionally biased region" description="Basic and acidic residues" evidence="1">
    <location>
        <begin position="23"/>
        <end position="40"/>
    </location>
</feature>
<dbReference type="AlphaFoldDB" id="A0A512BHS5"/>
<sequence>MAKATKPATRTAYRDAGNGQLITKKEAERRPANTVVKEKLPLPAKKK</sequence>
<dbReference type="RefSeq" id="WP_147205642.1">
    <property type="nucleotide sequence ID" value="NZ_BJYT01000024.1"/>
</dbReference>
<evidence type="ECO:0000313" key="2">
    <source>
        <dbReference type="EMBL" id="GEO11536.1"/>
    </source>
</evidence>
<gene>
    <name evidence="2" type="ORF">SAE01_40320</name>
</gene>
<accession>A0A512BHS5</accession>
<organism evidence="2 3">
    <name type="scientific">Segetibacter aerophilus</name>
    <dbReference type="NCBI Taxonomy" id="670293"/>
    <lineage>
        <taxon>Bacteria</taxon>
        <taxon>Pseudomonadati</taxon>
        <taxon>Bacteroidota</taxon>
        <taxon>Chitinophagia</taxon>
        <taxon>Chitinophagales</taxon>
        <taxon>Chitinophagaceae</taxon>
        <taxon>Segetibacter</taxon>
    </lineage>
</organism>
<feature type="region of interest" description="Disordered" evidence="1">
    <location>
        <begin position="1"/>
        <end position="47"/>
    </location>
</feature>
<evidence type="ECO:0000256" key="1">
    <source>
        <dbReference type="SAM" id="MobiDB-lite"/>
    </source>
</evidence>
<name>A0A512BHS5_9BACT</name>
<proteinExistence type="predicted"/>
<dbReference type="EMBL" id="BJYT01000024">
    <property type="protein sequence ID" value="GEO11536.1"/>
    <property type="molecule type" value="Genomic_DNA"/>
</dbReference>
<dbReference type="Proteomes" id="UP000321513">
    <property type="component" value="Unassembled WGS sequence"/>
</dbReference>
<reference evidence="2 3" key="1">
    <citation type="submission" date="2019-07" db="EMBL/GenBank/DDBJ databases">
        <title>Whole genome shotgun sequence of Segetibacter aerophilus NBRC 106135.</title>
        <authorList>
            <person name="Hosoyama A."/>
            <person name="Uohara A."/>
            <person name="Ohji S."/>
            <person name="Ichikawa N."/>
        </authorList>
    </citation>
    <scope>NUCLEOTIDE SEQUENCE [LARGE SCALE GENOMIC DNA]</scope>
    <source>
        <strain evidence="2 3">NBRC 106135</strain>
    </source>
</reference>
<comment type="caution">
    <text evidence="2">The sequence shown here is derived from an EMBL/GenBank/DDBJ whole genome shotgun (WGS) entry which is preliminary data.</text>
</comment>
<keyword evidence="3" id="KW-1185">Reference proteome</keyword>
<protein>
    <submittedName>
        <fullName evidence="2">Uncharacterized protein</fullName>
    </submittedName>
</protein>
<evidence type="ECO:0000313" key="3">
    <source>
        <dbReference type="Proteomes" id="UP000321513"/>
    </source>
</evidence>